<dbReference type="InterPro" id="IPR026866">
    <property type="entry name" value="CR006_AAA"/>
</dbReference>
<dbReference type="Gene3D" id="3.40.50.300">
    <property type="entry name" value="P-loop containing nucleotide triphosphate hydrolases"/>
    <property type="match status" value="2"/>
</dbReference>
<dbReference type="RefSeq" id="WP_154497259.1">
    <property type="nucleotide sequence ID" value="NZ_VUMU01000015.1"/>
</dbReference>
<evidence type="ECO:0000259" key="2">
    <source>
        <dbReference type="Pfam" id="PF13166"/>
    </source>
</evidence>
<sequence>METNAYIQFGEWLKKQPCWLQDATWRIYNNQKVDDLQISAYVQMCIDEIQKKDIVHKTIGDKQLGQSNDKTKMSIVSINNVSNVNALADNAELSFGESGVSVVYGLNGAGKSGFMRIFKHVTGNPYAEVIQKNVYKKSSGNNPSCVFNIIVDSKDESIPCDLSSNSSNTNLSQCDVFDTRISGAYITSSNSVSYEPFIFSVLKELADIASRIEFTIKERIASIPESVIKIPGDLSRNDKIGWLNVISDKTCIPSECLSWKEADDKRIAELIRLLDISQVENAIKSLGNQKHQLNSVLDDMNQLKKALLGDKRDELIIAYDDYMAKKEQFELAQRLFSENAYEQDKISVSVEAWTSLWKYGKSYYESCLHEINKNSFAKEGSICPLCLQEVKGDVLARFSSVDEYVNGSCNKDYQEAKKTYEKKLQRILEHTLSSAIVDNMLQELFEKDFIEEIVNFYKLIEQWIACEDTCSVYFKIKSIDTIEIIDKVESVVNGLVSKISELKENLDIEKRKELQKEFEDMQYRKWVNSQIDVINGLINNEKKKALLNEAKSLLKTNRISNESNTLAEQLISEAYIKRFSSELRKLAPHLRVKLEKGQSSKGKSPYKVVLDTEDKARKHPQDILSEGEQRIVALAAFFADATGRDELTPIVIDDPISSLDYNYEESATKRIVELAKNRQVIVFTHRISLLVGISEQCEKEGVLFCERHIRGTTTGKGVSDFEETYHGKIATQLVGIQGRIRETKKMDPYSHEYVDSCSRISQQLRICVERSVEDILFQQMVKRFSRRIMTGKLLKMDRITSADCQIIDNMMTKYSFGEHSQPEDSGLITMDLDEVINDIDNFNAWIRDYTKRINA</sequence>
<evidence type="ECO:0000313" key="3">
    <source>
        <dbReference type="EMBL" id="MST58782.1"/>
    </source>
</evidence>
<organism evidence="3 4">
    <name type="scientific">Waltera intestinalis</name>
    <dbReference type="NCBI Taxonomy" id="2606635"/>
    <lineage>
        <taxon>Bacteria</taxon>
        <taxon>Bacillati</taxon>
        <taxon>Bacillota</taxon>
        <taxon>Clostridia</taxon>
        <taxon>Lachnospirales</taxon>
        <taxon>Lachnospiraceae</taxon>
        <taxon>Waltera</taxon>
    </lineage>
</organism>
<reference evidence="3 4" key="1">
    <citation type="submission" date="2019-08" db="EMBL/GenBank/DDBJ databases">
        <title>In-depth cultivation of the pig gut microbiome towards novel bacterial diversity and tailored functional studies.</title>
        <authorList>
            <person name="Wylensek D."/>
            <person name="Hitch T.C.A."/>
            <person name="Clavel T."/>
        </authorList>
    </citation>
    <scope>NUCLEOTIDE SEQUENCE [LARGE SCALE GENOMIC DNA]</scope>
    <source>
        <strain evidence="3 4">WCA3-601-WT-6H</strain>
    </source>
</reference>
<dbReference type="PANTHER" id="PTHR32182:SF22">
    <property type="entry name" value="ATP-DEPENDENT ENDONUCLEASE, OLD FAMILY-RELATED"/>
    <property type="match status" value="1"/>
</dbReference>
<feature type="coiled-coil region" evidence="1">
    <location>
        <begin position="485"/>
        <end position="512"/>
    </location>
</feature>
<accession>A0A6L5YM84</accession>
<dbReference type="SUPFAM" id="SSF52540">
    <property type="entry name" value="P-loop containing nucleoside triphosphate hydrolases"/>
    <property type="match status" value="1"/>
</dbReference>
<dbReference type="GO" id="GO:0006302">
    <property type="term" value="P:double-strand break repair"/>
    <property type="evidence" value="ECO:0007669"/>
    <property type="project" value="TreeGrafter"/>
</dbReference>
<keyword evidence="4" id="KW-1185">Reference proteome</keyword>
<comment type="caution">
    <text evidence="3">The sequence shown here is derived from an EMBL/GenBank/DDBJ whole genome shotgun (WGS) entry which is preliminary data.</text>
</comment>
<name>A0A6L5YM84_9FIRM</name>
<gene>
    <name evidence="3" type="ORF">FYJ59_11145</name>
</gene>
<dbReference type="InterPro" id="IPR027417">
    <property type="entry name" value="P-loop_NTPase"/>
</dbReference>
<dbReference type="EMBL" id="VUMU01000015">
    <property type="protein sequence ID" value="MST58782.1"/>
    <property type="molecule type" value="Genomic_DNA"/>
</dbReference>
<proteinExistence type="predicted"/>
<dbReference type="PANTHER" id="PTHR32182">
    <property type="entry name" value="DNA REPLICATION AND REPAIR PROTEIN RECF"/>
    <property type="match status" value="1"/>
</dbReference>
<dbReference type="GO" id="GO:0000731">
    <property type="term" value="P:DNA synthesis involved in DNA repair"/>
    <property type="evidence" value="ECO:0007669"/>
    <property type="project" value="TreeGrafter"/>
</dbReference>
<evidence type="ECO:0000256" key="1">
    <source>
        <dbReference type="SAM" id="Coils"/>
    </source>
</evidence>
<protein>
    <submittedName>
        <fullName evidence="3">AAA family ATPase</fullName>
    </submittedName>
</protein>
<evidence type="ECO:0000313" key="4">
    <source>
        <dbReference type="Proteomes" id="UP000476055"/>
    </source>
</evidence>
<dbReference type="AlphaFoldDB" id="A0A6L5YM84"/>
<dbReference type="Pfam" id="PF13166">
    <property type="entry name" value="AAA_13"/>
    <property type="match status" value="1"/>
</dbReference>
<feature type="domain" description="Protein CR006 P-loop" evidence="2">
    <location>
        <begin position="378"/>
        <end position="710"/>
    </location>
</feature>
<keyword evidence="1" id="KW-0175">Coiled coil</keyword>
<dbReference type="Proteomes" id="UP000476055">
    <property type="component" value="Unassembled WGS sequence"/>
</dbReference>